<keyword evidence="6 9" id="KW-1133">Transmembrane helix</keyword>
<sequence>MSAPAGGAASAPRGAGGARGAARPAPAARRAPARFGLDPARPAAALAILALALLSTAGLIGLTEPTETRYAEIAREMLVSGDPLRPRLNGLVHFHKPPLAYWAAAAGMAALGPHAWGARVPVALASALALLFTALAVRRRFGAQGLTPALGAWLTGSALLFAVAGRALAADAFLAAAVAAFWALAPSPWALLAIGAGFLAKGPVVLLPTVAAVLAAAALGRERGTLRLLGPAWGWALAAALGLGWYAWLAATTPGLAAHWLGDQLWARYATTAHGRPGPPGYFVAVLLAGLAPWTPALFAGLARAWRERARAEARLLLAWLLVPLVVLSFSGSKLPAYLLPALPAAALLAGIGLAPPAAPARLATAGLLAMLAVAGWVHGPSALGALAGLAPPARAALPPGVHVGLACLLLAASWVARGRIAHGALLVTLAWVALAAGLAPHESRLGSPRHVARLLADQRRPSEPVVLFARFNAGIPFALGETVRLLEVPRETRFDDPAAVARVAVTRESLAAWADAGRRIWIFGPEAQTADMAAATGLDWRPLARWRDSALGIAVR</sequence>
<feature type="transmembrane region" description="Helical" evidence="9">
    <location>
        <begin position="338"/>
        <end position="356"/>
    </location>
</feature>
<feature type="region of interest" description="Disordered" evidence="8">
    <location>
        <begin position="1"/>
        <end position="26"/>
    </location>
</feature>
<keyword evidence="5 9" id="KW-0812">Transmembrane</keyword>
<name>A0A832I2N7_UNCEI</name>
<evidence type="ECO:0000256" key="3">
    <source>
        <dbReference type="ARBA" id="ARBA00022676"/>
    </source>
</evidence>
<dbReference type="InterPro" id="IPR050297">
    <property type="entry name" value="LipidA_mod_glycosyltrf_83"/>
</dbReference>
<reference evidence="10" key="1">
    <citation type="journal article" date="2020" name="mSystems">
        <title>Genome- and Community-Level Interaction Insights into Carbon Utilization and Element Cycling Functions of Hydrothermarchaeota in Hydrothermal Sediment.</title>
        <authorList>
            <person name="Zhou Z."/>
            <person name="Liu Y."/>
            <person name="Xu W."/>
            <person name="Pan J."/>
            <person name="Luo Z.H."/>
            <person name="Li M."/>
        </authorList>
    </citation>
    <scope>NUCLEOTIDE SEQUENCE [LARGE SCALE GENOMIC DNA]</scope>
    <source>
        <strain evidence="10">SpSt-381</strain>
    </source>
</reference>
<evidence type="ECO:0000256" key="6">
    <source>
        <dbReference type="ARBA" id="ARBA00022989"/>
    </source>
</evidence>
<feature type="transmembrane region" description="Helical" evidence="9">
    <location>
        <begin position="232"/>
        <end position="261"/>
    </location>
</feature>
<dbReference type="GO" id="GO:0016763">
    <property type="term" value="F:pentosyltransferase activity"/>
    <property type="evidence" value="ECO:0007669"/>
    <property type="project" value="TreeGrafter"/>
</dbReference>
<dbReference type="PANTHER" id="PTHR33908">
    <property type="entry name" value="MANNOSYLTRANSFERASE YKCB-RELATED"/>
    <property type="match status" value="1"/>
</dbReference>
<comment type="caution">
    <text evidence="10">The sequence shown here is derived from an EMBL/GenBank/DDBJ whole genome shotgun (WGS) entry which is preliminary data.</text>
</comment>
<protein>
    <recommendedName>
        <fullName evidence="11">Glycosyltransferase RgtA/B/C/D-like domain-containing protein</fullName>
    </recommendedName>
</protein>
<dbReference type="GO" id="GO:0005886">
    <property type="term" value="C:plasma membrane"/>
    <property type="evidence" value="ECO:0007669"/>
    <property type="project" value="UniProtKB-SubCell"/>
</dbReference>
<feature type="transmembrane region" description="Helical" evidence="9">
    <location>
        <begin position="158"/>
        <end position="183"/>
    </location>
</feature>
<dbReference type="AlphaFoldDB" id="A0A832I2N7"/>
<evidence type="ECO:0000256" key="2">
    <source>
        <dbReference type="ARBA" id="ARBA00022475"/>
    </source>
</evidence>
<evidence type="ECO:0000256" key="8">
    <source>
        <dbReference type="SAM" id="MobiDB-lite"/>
    </source>
</evidence>
<evidence type="ECO:0000256" key="4">
    <source>
        <dbReference type="ARBA" id="ARBA00022679"/>
    </source>
</evidence>
<feature type="transmembrane region" description="Helical" evidence="9">
    <location>
        <begin position="43"/>
        <end position="62"/>
    </location>
</feature>
<feature type="compositionally biased region" description="Low complexity" evidence="8">
    <location>
        <begin position="1"/>
        <end position="13"/>
    </location>
</feature>
<feature type="transmembrane region" description="Helical" evidence="9">
    <location>
        <begin position="314"/>
        <end position="332"/>
    </location>
</feature>
<keyword evidence="3" id="KW-0328">Glycosyltransferase</keyword>
<accession>A0A832I2N7</accession>
<evidence type="ECO:0000256" key="1">
    <source>
        <dbReference type="ARBA" id="ARBA00004651"/>
    </source>
</evidence>
<keyword evidence="2" id="KW-1003">Cell membrane</keyword>
<feature type="transmembrane region" description="Helical" evidence="9">
    <location>
        <begin position="116"/>
        <end position="137"/>
    </location>
</feature>
<proteinExistence type="predicted"/>
<dbReference type="GO" id="GO:0009103">
    <property type="term" value="P:lipopolysaccharide biosynthetic process"/>
    <property type="evidence" value="ECO:0007669"/>
    <property type="project" value="TreeGrafter"/>
</dbReference>
<keyword evidence="4" id="KW-0808">Transferase</keyword>
<evidence type="ECO:0000256" key="9">
    <source>
        <dbReference type="SAM" id="Phobius"/>
    </source>
</evidence>
<feature type="transmembrane region" description="Helical" evidence="9">
    <location>
        <begin position="424"/>
        <end position="441"/>
    </location>
</feature>
<evidence type="ECO:0000256" key="7">
    <source>
        <dbReference type="ARBA" id="ARBA00023136"/>
    </source>
</evidence>
<keyword evidence="7 9" id="KW-0472">Membrane</keyword>
<dbReference type="GO" id="GO:0010041">
    <property type="term" value="P:response to iron(III) ion"/>
    <property type="evidence" value="ECO:0007669"/>
    <property type="project" value="TreeGrafter"/>
</dbReference>
<comment type="subcellular location">
    <subcellularLocation>
        <location evidence="1">Cell membrane</location>
        <topology evidence="1">Multi-pass membrane protein</topology>
    </subcellularLocation>
</comment>
<feature type="transmembrane region" description="Helical" evidence="9">
    <location>
        <begin position="368"/>
        <end position="391"/>
    </location>
</feature>
<dbReference type="PANTHER" id="PTHR33908:SF3">
    <property type="entry name" value="UNDECAPRENYL PHOSPHATE-ALPHA-4-AMINO-4-DEOXY-L-ARABINOSE ARABINOSYL TRANSFERASE"/>
    <property type="match status" value="1"/>
</dbReference>
<feature type="transmembrane region" description="Helical" evidence="9">
    <location>
        <begin position="397"/>
        <end position="417"/>
    </location>
</feature>
<feature type="transmembrane region" description="Helical" evidence="9">
    <location>
        <begin position="189"/>
        <end position="220"/>
    </location>
</feature>
<dbReference type="EMBL" id="DSQF01000020">
    <property type="protein sequence ID" value="HGZ43674.1"/>
    <property type="molecule type" value="Genomic_DNA"/>
</dbReference>
<evidence type="ECO:0008006" key="11">
    <source>
        <dbReference type="Google" id="ProtNLM"/>
    </source>
</evidence>
<organism evidence="10">
    <name type="scientific">Eiseniibacteriota bacterium</name>
    <dbReference type="NCBI Taxonomy" id="2212470"/>
    <lineage>
        <taxon>Bacteria</taxon>
        <taxon>Candidatus Eiseniibacteriota</taxon>
    </lineage>
</organism>
<gene>
    <name evidence="10" type="ORF">ENR23_09665</name>
</gene>
<evidence type="ECO:0000313" key="10">
    <source>
        <dbReference type="EMBL" id="HGZ43674.1"/>
    </source>
</evidence>
<feature type="transmembrane region" description="Helical" evidence="9">
    <location>
        <begin position="281"/>
        <end position="302"/>
    </location>
</feature>
<evidence type="ECO:0000256" key="5">
    <source>
        <dbReference type="ARBA" id="ARBA00022692"/>
    </source>
</evidence>